<protein>
    <submittedName>
        <fullName evidence="1">Uncharacterized protein</fullName>
    </submittedName>
</protein>
<keyword evidence="2" id="KW-1185">Reference proteome</keyword>
<dbReference type="Proteomes" id="UP001492380">
    <property type="component" value="Unassembled WGS sequence"/>
</dbReference>
<gene>
    <name evidence="1" type="ORF">HDK90DRAFT_463307</name>
</gene>
<name>A0ABR1Z0J1_9PEZI</name>
<comment type="caution">
    <text evidence="1">The sequence shown here is derived from an EMBL/GenBank/DDBJ whole genome shotgun (WGS) entry which is preliminary data.</text>
</comment>
<dbReference type="EMBL" id="JBBWRZ010000002">
    <property type="protein sequence ID" value="KAK8244487.1"/>
    <property type="molecule type" value="Genomic_DNA"/>
</dbReference>
<proteinExistence type="predicted"/>
<sequence>MTSPSQHPQQNLPEGSGTMELAKAIRVYDPVTETPSQKLSKSQEQACQVAEIKAELAKMDHINADVSQLLDQIISSALTAKTKMACKTALHNDMRKDLDNPYHGRFSGAPMRITGYTLHLTAEEGMESDAPRERGNIQRILEDVEVALRLVEVETKTRKKLKADVRAAVNAENKW</sequence>
<accession>A0ABR1Z0J1</accession>
<reference evidence="1 2" key="1">
    <citation type="submission" date="2024-04" db="EMBL/GenBank/DDBJ databases">
        <title>Phyllosticta paracitricarpa is synonymous to the EU quarantine fungus P. citricarpa based on phylogenomic analyses.</title>
        <authorList>
            <consortium name="Lawrence Berkeley National Laboratory"/>
            <person name="Van Ingen-Buijs V.A."/>
            <person name="Van Westerhoven A.C."/>
            <person name="Haridas S."/>
            <person name="Skiadas P."/>
            <person name="Martin F."/>
            <person name="Groenewald J.Z."/>
            <person name="Crous P.W."/>
            <person name="Seidl M.F."/>
        </authorList>
    </citation>
    <scope>NUCLEOTIDE SEQUENCE [LARGE SCALE GENOMIC DNA]</scope>
    <source>
        <strain evidence="1 2">CBS 123374</strain>
    </source>
</reference>
<evidence type="ECO:0000313" key="1">
    <source>
        <dbReference type="EMBL" id="KAK8244487.1"/>
    </source>
</evidence>
<organism evidence="1 2">
    <name type="scientific">Phyllosticta capitalensis</name>
    <dbReference type="NCBI Taxonomy" id="121624"/>
    <lineage>
        <taxon>Eukaryota</taxon>
        <taxon>Fungi</taxon>
        <taxon>Dikarya</taxon>
        <taxon>Ascomycota</taxon>
        <taxon>Pezizomycotina</taxon>
        <taxon>Dothideomycetes</taxon>
        <taxon>Dothideomycetes incertae sedis</taxon>
        <taxon>Botryosphaeriales</taxon>
        <taxon>Phyllostictaceae</taxon>
        <taxon>Phyllosticta</taxon>
    </lineage>
</organism>
<evidence type="ECO:0000313" key="2">
    <source>
        <dbReference type="Proteomes" id="UP001492380"/>
    </source>
</evidence>